<dbReference type="Proteomes" id="UP001338582">
    <property type="component" value="Chromosome 2"/>
</dbReference>
<feature type="compositionally biased region" description="Basic and acidic residues" evidence="1">
    <location>
        <begin position="299"/>
        <end position="314"/>
    </location>
</feature>
<dbReference type="KEGG" id="asau:88172931"/>
<feature type="compositionally biased region" description="Polar residues" evidence="1">
    <location>
        <begin position="152"/>
        <end position="169"/>
    </location>
</feature>
<evidence type="ECO:0000313" key="3">
    <source>
        <dbReference type="Proteomes" id="UP001338582"/>
    </source>
</evidence>
<feature type="compositionally biased region" description="Basic and acidic residues" evidence="1">
    <location>
        <begin position="628"/>
        <end position="657"/>
    </location>
</feature>
<feature type="region of interest" description="Disordered" evidence="1">
    <location>
        <begin position="447"/>
        <end position="602"/>
    </location>
</feature>
<evidence type="ECO:0000256" key="1">
    <source>
        <dbReference type="SAM" id="MobiDB-lite"/>
    </source>
</evidence>
<feature type="region of interest" description="Disordered" evidence="1">
    <location>
        <begin position="615"/>
        <end position="657"/>
    </location>
</feature>
<feature type="compositionally biased region" description="Polar residues" evidence="1">
    <location>
        <begin position="541"/>
        <end position="572"/>
    </location>
</feature>
<feature type="compositionally biased region" description="Polar residues" evidence="1">
    <location>
        <begin position="890"/>
        <end position="906"/>
    </location>
</feature>
<proteinExistence type="predicted"/>
<feature type="compositionally biased region" description="Polar residues" evidence="1">
    <location>
        <begin position="707"/>
        <end position="716"/>
    </location>
</feature>
<feature type="compositionally biased region" description="Polar residues" evidence="1">
    <location>
        <begin position="770"/>
        <end position="810"/>
    </location>
</feature>
<gene>
    <name evidence="2" type="ORF">PUMCH_001866</name>
</gene>
<feature type="region of interest" description="Disordered" evidence="1">
    <location>
        <begin position="262"/>
        <end position="413"/>
    </location>
</feature>
<dbReference type="EMBL" id="CP138895">
    <property type="protein sequence ID" value="WPK24587.1"/>
    <property type="molecule type" value="Genomic_DNA"/>
</dbReference>
<reference evidence="2 3" key="1">
    <citation type="submission" date="2023-10" db="EMBL/GenBank/DDBJ databases">
        <title>Draft Genome Sequence of Candida saopaulonensis from a very Premature Infant with Sepsis.</title>
        <authorList>
            <person name="Ning Y."/>
            <person name="Dai R."/>
            <person name="Xiao M."/>
            <person name="Xu Y."/>
            <person name="Yan Q."/>
            <person name="Zhang L."/>
        </authorList>
    </citation>
    <scope>NUCLEOTIDE SEQUENCE [LARGE SCALE GENOMIC DNA]</scope>
    <source>
        <strain evidence="2 3">19XY460</strain>
    </source>
</reference>
<feature type="region of interest" description="Disordered" evidence="1">
    <location>
        <begin position="36"/>
        <end position="213"/>
    </location>
</feature>
<protein>
    <submittedName>
        <fullName evidence="2">Uncharacterized protein</fullName>
    </submittedName>
</protein>
<feature type="compositionally biased region" description="Basic and acidic residues" evidence="1">
    <location>
        <begin position="512"/>
        <end position="524"/>
    </location>
</feature>
<dbReference type="RefSeq" id="XP_062876970.1">
    <property type="nucleotide sequence ID" value="XM_063020900.1"/>
</dbReference>
<feature type="region of interest" description="Disordered" evidence="1">
    <location>
        <begin position="767"/>
        <end position="923"/>
    </location>
</feature>
<feature type="compositionally biased region" description="Polar residues" evidence="1">
    <location>
        <begin position="823"/>
        <end position="840"/>
    </location>
</feature>
<dbReference type="GeneID" id="88172931"/>
<feature type="compositionally biased region" description="Basic and acidic residues" evidence="1">
    <location>
        <begin position="271"/>
        <end position="280"/>
    </location>
</feature>
<evidence type="ECO:0000313" key="2">
    <source>
        <dbReference type="EMBL" id="WPK24587.1"/>
    </source>
</evidence>
<feature type="compositionally biased region" description="Polar residues" evidence="1">
    <location>
        <begin position="681"/>
        <end position="692"/>
    </location>
</feature>
<organism evidence="2 3">
    <name type="scientific">Australozyma saopauloensis</name>
    <dbReference type="NCBI Taxonomy" id="291208"/>
    <lineage>
        <taxon>Eukaryota</taxon>
        <taxon>Fungi</taxon>
        <taxon>Dikarya</taxon>
        <taxon>Ascomycota</taxon>
        <taxon>Saccharomycotina</taxon>
        <taxon>Pichiomycetes</taxon>
        <taxon>Metschnikowiaceae</taxon>
        <taxon>Australozyma</taxon>
    </lineage>
</organism>
<feature type="region of interest" description="Disordered" evidence="1">
    <location>
        <begin position="674"/>
        <end position="716"/>
    </location>
</feature>
<feature type="compositionally biased region" description="Basic and acidic residues" evidence="1">
    <location>
        <begin position="845"/>
        <end position="876"/>
    </location>
</feature>
<feature type="region of interest" description="Disordered" evidence="1">
    <location>
        <begin position="236"/>
        <end position="255"/>
    </location>
</feature>
<accession>A0AAX4H7S5</accession>
<feature type="compositionally biased region" description="Polar residues" evidence="1">
    <location>
        <begin position="380"/>
        <end position="392"/>
    </location>
</feature>
<name>A0AAX4H7S5_9ASCO</name>
<feature type="compositionally biased region" description="Basic and acidic residues" evidence="1">
    <location>
        <begin position="393"/>
        <end position="402"/>
    </location>
</feature>
<feature type="compositionally biased region" description="Low complexity" evidence="1">
    <location>
        <begin position="457"/>
        <end position="472"/>
    </location>
</feature>
<sequence>MVMTSTAHQSSLSSGFAANATQPVVDAMYKLGYKDAQSDSAKHAKESKNEKNDKIAKDDGASISSDEAVKNKSLLPFGRKKSKKKDKHGEKASPEGKTSADALKGSHIDATQIHASSNGRVVSSPPKVSRIPISKSYGGDFSNGKDPVDLTQGGTPIENSDPQYSNVSKTVDGEGAFFDPRDTQGGVYKEHRPSSEHQDDTLVKSSHKDPQTIVPGGVAIGEYGKHSEATQAELKNKYTNEPATSLAGIGLFSKEDQKELETELYNAGRRQGAEDSKSKNDGSSNKKLLGIKKLFGAGHSKEENAEPKSNESNHNRGTASTRDENHHAVGSDLSATHGKSTSPTSTSQSSSTKQTLGQKLYDTGLEHGIKDKKRYLDGTGETSTNTLGSQSHSSDRKGEDSTNRAIADSSNVLKQNELGLSSVARTTGEPKTLNAVQVDTQKFYDAGVAHGKKDQKSSTSRSADSSSPSSSSDDSRGKGRSLGQKLYDTGLIHGIKEAKKQEATSSSVSGSKKSDDTHSKENKSFYEAGLQQGLKDGCHQHTASGASTSGVTDSAKPSSQKQTGSDDVVSSRNLHDNKEKQFSTPQHSTSTNDNRTEGSVLSAVEKSALYEAGVAQAIKDSQKSPTHKSVDDATKRNKNLHDIETPQLSEPHDSTHEKTWTELILSAVGVTGLGGAHDANDSLSQSQQSAIPTSREKTDAVGVKSAEQYSTDDSAQGKTWTELILSAVGVGGTGTGAAAVGGAQVPKSSQAQDQKLYDAGLAQGVKDQMNHINSQGAASASRTGVTQDTRGNSDSIQNVSHSATSGNAKDQIQALGTLDPAAQPTTVKSHTHESTTQGAPTGTVFDEKFYEAGHAKGQQEKRAVEDHAGLASKTHESNAGSSDFNKGHSSRGTEGQNQSLTINASESKAHKEDHEVNKSVYNPAGIQGAIEELTKGNASSHMPGAYGAEK</sequence>
<feature type="compositionally biased region" description="Basic and acidic residues" evidence="1">
    <location>
        <begin position="36"/>
        <end position="60"/>
    </location>
</feature>
<feature type="compositionally biased region" description="Basic and acidic residues" evidence="1">
    <location>
        <begin position="907"/>
        <end position="917"/>
    </location>
</feature>
<dbReference type="AlphaFoldDB" id="A0AAX4H7S5"/>
<feature type="compositionally biased region" description="Polar residues" evidence="1">
    <location>
        <begin position="582"/>
        <end position="599"/>
    </location>
</feature>
<keyword evidence="3" id="KW-1185">Reference proteome</keyword>
<feature type="compositionally biased region" description="Basic and acidic residues" evidence="1">
    <location>
        <begin position="188"/>
        <end position="210"/>
    </location>
</feature>
<feature type="compositionally biased region" description="Low complexity" evidence="1">
    <location>
        <begin position="339"/>
        <end position="355"/>
    </location>
</feature>